<comment type="caution">
    <text evidence="2">The sequence shown here is derived from an EMBL/GenBank/DDBJ whole genome shotgun (WGS) entry which is preliminary data.</text>
</comment>
<protein>
    <submittedName>
        <fullName evidence="2">Uncharacterized protein</fullName>
    </submittedName>
</protein>
<keyword evidence="1" id="KW-1133">Transmembrane helix</keyword>
<evidence type="ECO:0000256" key="1">
    <source>
        <dbReference type="SAM" id="Phobius"/>
    </source>
</evidence>
<accession>N9L9S2</accession>
<keyword evidence="1" id="KW-0812">Transmembrane</keyword>
<name>N9L9S2_9GAMM</name>
<dbReference type="Proteomes" id="UP000013261">
    <property type="component" value="Unassembled WGS sequence"/>
</dbReference>
<proteinExistence type="predicted"/>
<keyword evidence="1" id="KW-0472">Membrane</keyword>
<sequence length="204" mass="23685">MERVSKAVERLRWDSHRIFEKVTCFDILMVLLLLFPLAIQVSINMPLKAYVQHNKAIIAEQVRAKADFFELKPLVKQDAPLKNASQEFLAFFPEKSLMNDDLFRLKGFILKNKLQLISLNYEYENLKDIPLMKVKLQVKLKGGYRAQRSLVYDLFSNFSYLAMPTYTLKNEVSEMNESDLSIYLYYSTDNNQSVGGEKNAPPNL</sequence>
<dbReference type="RefSeq" id="WP_005190779.1">
    <property type="nucleotide sequence ID" value="NZ_KB850050.1"/>
</dbReference>
<dbReference type="HOGENOM" id="CLU_1340844_0_0_6"/>
<feature type="transmembrane region" description="Helical" evidence="1">
    <location>
        <begin position="21"/>
        <end position="39"/>
    </location>
</feature>
<reference evidence="2 3" key="1">
    <citation type="submission" date="2013-02" db="EMBL/GenBank/DDBJ databases">
        <title>The Genome Sequence of Acinetobacter sp. ANC 4105.</title>
        <authorList>
            <consortium name="The Broad Institute Genome Sequencing Platform"/>
            <consortium name="The Broad Institute Genome Sequencing Center for Infectious Disease"/>
            <person name="Cerqueira G."/>
            <person name="Feldgarden M."/>
            <person name="Courvalin P."/>
            <person name="Perichon B."/>
            <person name="Grillot-Courvalin C."/>
            <person name="Clermont D."/>
            <person name="Rocha E."/>
            <person name="Yoon E.-J."/>
            <person name="Nemec A."/>
            <person name="Walker B."/>
            <person name="Young S.K."/>
            <person name="Zeng Q."/>
            <person name="Gargeya S."/>
            <person name="Fitzgerald M."/>
            <person name="Haas B."/>
            <person name="Abouelleil A."/>
            <person name="Alvarado L."/>
            <person name="Arachchi H.M."/>
            <person name="Berlin A.M."/>
            <person name="Chapman S.B."/>
            <person name="Dewar J."/>
            <person name="Goldberg J."/>
            <person name="Griggs A."/>
            <person name="Gujja S."/>
            <person name="Hansen M."/>
            <person name="Howarth C."/>
            <person name="Imamovic A."/>
            <person name="Larimer J."/>
            <person name="McCowan C."/>
            <person name="Murphy C."/>
            <person name="Neiman D."/>
            <person name="Pearson M."/>
            <person name="Priest M."/>
            <person name="Roberts A."/>
            <person name="Saif S."/>
            <person name="Shea T."/>
            <person name="Sisk P."/>
            <person name="Sykes S."/>
            <person name="Wortman J."/>
            <person name="Nusbaum C."/>
            <person name="Birren B."/>
        </authorList>
    </citation>
    <scope>NUCLEOTIDE SEQUENCE [LARGE SCALE GENOMIC DNA]</scope>
    <source>
        <strain evidence="2 3">ANC 4105</strain>
    </source>
</reference>
<evidence type="ECO:0000313" key="3">
    <source>
        <dbReference type="Proteomes" id="UP000013261"/>
    </source>
</evidence>
<dbReference type="EMBL" id="APRL01000013">
    <property type="protein sequence ID" value="ENW93023.1"/>
    <property type="molecule type" value="Genomic_DNA"/>
</dbReference>
<dbReference type="AlphaFoldDB" id="N9L9S2"/>
<keyword evidence="3" id="KW-1185">Reference proteome</keyword>
<gene>
    <name evidence="2" type="ORF">F904_02966</name>
</gene>
<dbReference type="OrthoDB" id="9892912at2"/>
<evidence type="ECO:0000313" key="2">
    <source>
        <dbReference type="EMBL" id="ENW93023.1"/>
    </source>
</evidence>
<organism evidence="2 3">
    <name type="scientific">Acinetobacter dispersus</name>
    <dbReference type="NCBI Taxonomy" id="70348"/>
    <lineage>
        <taxon>Bacteria</taxon>
        <taxon>Pseudomonadati</taxon>
        <taxon>Pseudomonadota</taxon>
        <taxon>Gammaproteobacteria</taxon>
        <taxon>Moraxellales</taxon>
        <taxon>Moraxellaceae</taxon>
        <taxon>Acinetobacter</taxon>
    </lineage>
</organism>
<dbReference type="PATRIC" id="fig|1217703.3.peg.2879"/>